<evidence type="ECO:0000313" key="2">
    <source>
        <dbReference type="Proteomes" id="UP001172457"/>
    </source>
</evidence>
<dbReference type="PANTHER" id="PTHR24177:SF443">
    <property type="entry name" value="PGG DOMAIN-CONTAINING PROTEIN"/>
    <property type="match status" value="1"/>
</dbReference>
<keyword evidence="2" id="KW-1185">Reference proteome</keyword>
<dbReference type="Gene3D" id="1.25.40.20">
    <property type="entry name" value="Ankyrin repeat-containing domain"/>
    <property type="match status" value="1"/>
</dbReference>
<dbReference type="Proteomes" id="UP001172457">
    <property type="component" value="Chromosome 4"/>
</dbReference>
<protein>
    <submittedName>
        <fullName evidence="1">Uncharacterized protein</fullName>
    </submittedName>
</protein>
<organism evidence="1 2">
    <name type="scientific">Centaurea solstitialis</name>
    <name type="common">yellow star-thistle</name>
    <dbReference type="NCBI Taxonomy" id="347529"/>
    <lineage>
        <taxon>Eukaryota</taxon>
        <taxon>Viridiplantae</taxon>
        <taxon>Streptophyta</taxon>
        <taxon>Embryophyta</taxon>
        <taxon>Tracheophyta</taxon>
        <taxon>Spermatophyta</taxon>
        <taxon>Magnoliopsida</taxon>
        <taxon>eudicotyledons</taxon>
        <taxon>Gunneridae</taxon>
        <taxon>Pentapetalae</taxon>
        <taxon>asterids</taxon>
        <taxon>campanulids</taxon>
        <taxon>Asterales</taxon>
        <taxon>Asteraceae</taxon>
        <taxon>Carduoideae</taxon>
        <taxon>Cardueae</taxon>
        <taxon>Centaureinae</taxon>
        <taxon>Centaurea</taxon>
    </lineage>
</organism>
<sequence>MGPVYKYPSNILFDATKMGNTLFVIELLRAYPTLTWMRNDDGVTIFHVAAMHRHLGIYNILYDIRARHAITSLIDVNGNTMLHLIGMTSKKMREETSRASLFMQRELLWFTIVAEIEKTISLN</sequence>
<dbReference type="InterPro" id="IPR036770">
    <property type="entry name" value="Ankyrin_rpt-contain_sf"/>
</dbReference>
<dbReference type="EMBL" id="JARYMX010000004">
    <property type="protein sequence ID" value="KAJ9553516.1"/>
    <property type="molecule type" value="Genomic_DNA"/>
</dbReference>
<gene>
    <name evidence="1" type="ORF">OSB04_017561</name>
</gene>
<dbReference type="GO" id="GO:0016020">
    <property type="term" value="C:membrane"/>
    <property type="evidence" value="ECO:0007669"/>
    <property type="project" value="TreeGrafter"/>
</dbReference>
<dbReference type="AlphaFoldDB" id="A0AA38TGA8"/>
<proteinExistence type="predicted"/>
<name>A0AA38TGA8_9ASTR</name>
<reference evidence="1" key="1">
    <citation type="submission" date="2023-03" db="EMBL/GenBank/DDBJ databases">
        <title>Chromosome-scale reference genome and RAD-based genetic map of yellow starthistle (Centaurea solstitialis) reveal putative structural variation and QTLs associated with invader traits.</title>
        <authorList>
            <person name="Reatini B."/>
            <person name="Cang F.A."/>
            <person name="Jiang Q."/>
            <person name="Mckibben M.T.W."/>
            <person name="Barker M.S."/>
            <person name="Rieseberg L.H."/>
            <person name="Dlugosch K.M."/>
        </authorList>
    </citation>
    <scope>NUCLEOTIDE SEQUENCE</scope>
    <source>
        <strain evidence="1">CAN-66</strain>
        <tissue evidence="1">Leaf</tissue>
    </source>
</reference>
<comment type="caution">
    <text evidence="1">The sequence shown here is derived from an EMBL/GenBank/DDBJ whole genome shotgun (WGS) entry which is preliminary data.</text>
</comment>
<accession>A0AA38TGA8</accession>
<dbReference type="SUPFAM" id="SSF48403">
    <property type="entry name" value="Ankyrin repeat"/>
    <property type="match status" value="1"/>
</dbReference>
<evidence type="ECO:0000313" key="1">
    <source>
        <dbReference type="EMBL" id="KAJ9553516.1"/>
    </source>
</evidence>
<dbReference type="PANTHER" id="PTHR24177">
    <property type="entry name" value="CASKIN"/>
    <property type="match status" value="1"/>
</dbReference>